<evidence type="ECO:0000313" key="2">
    <source>
        <dbReference type="Proteomes" id="UP000317935"/>
    </source>
</evidence>
<dbReference type="InterPro" id="IPR052968">
    <property type="entry name" value="Nucleotide_metab_enz"/>
</dbReference>
<accession>A0A6J4CXM5</accession>
<dbReference type="AlphaFoldDB" id="A0A6J4CXM5"/>
<dbReference type="OrthoDB" id="5800592at2"/>
<dbReference type="SUPFAM" id="SSF64182">
    <property type="entry name" value="DHH phosphoesterases"/>
    <property type="match status" value="1"/>
</dbReference>
<evidence type="ECO:0000313" key="1">
    <source>
        <dbReference type="EMBL" id="BCD69935.1"/>
    </source>
</evidence>
<sequence length="363" mass="41509">MQVFHLSHIDLDGYGCQFVSRCFFSEIKFYNANYGREVGARLHEIITDTKKAITQGERDILILITDLNLTLSEAQFLQEQSDALRLSDQKIQVLLLDHHVTGLEASKAYTWYFLDTERSASKITWETLKAQYPLKEGSNKEKLELLVAMINSIDIWKEGEFGFDLGKVCMRMIASTHEFNRFMFDQEHRVYKFILLEKVLSYLDQDNGAVLFDNDLFKLKKQALGGDPDKEIMDDIASNAQVALLSRKKEECKVSCGDKVGFMSYAMGGISVLANLFLTQNPEFDFYIDVGFKGSVSLRSNGKCDVSQLSQQYFNGGGHKNASGGKIEDFKESFSYYDIKEQLERAFSKEKESKGFFTNRFNF</sequence>
<dbReference type="PANTHER" id="PTHR42146">
    <property type="entry name" value="3',5'-CYCLIC-NUCLEOTIDE PHOSPHODIESTERASE"/>
    <property type="match status" value="1"/>
</dbReference>
<dbReference type="EMBL" id="AP019774">
    <property type="protein sequence ID" value="BCD69935.1"/>
    <property type="molecule type" value="Genomic_DNA"/>
</dbReference>
<dbReference type="PANTHER" id="PTHR42146:SF1">
    <property type="entry name" value="OLIGORIBONUCLEASE NRNB"/>
    <property type="match status" value="1"/>
</dbReference>
<dbReference type="InterPro" id="IPR038763">
    <property type="entry name" value="DHH_sf"/>
</dbReference>
<gene>
    <name evidence="1" type="ORF">SNTW_05800</name>
</gene>
<organism evidence="1 2">
    <name type="scientific">Helicobacter suis</name>
    <dbReference type="NCBI Taxonomy" id="104628"/>
    <lineage>
        <taxon>Bacteria</taxon>
        <taxon>Pseudomonadati</taxon>
        <taxon>Campylobacterota</taxon>
        <taxon>Epsilonproteobacteria</taxon>
        <taxon>Campylobacterales</taxon>
        <taxon>Helicobacteraceae</taxon>
        <taxon>Helicobacter</taxon>
    </lineage>
</organism>
<name>A0A6J4CXM5_9HELI</name>
<reference evidence="1 2" key="1">
    <citation type="submission" date="2019-06" db="EMBL/GenBank/DDBJ databases">
        <title>Complete genome sequence of Helicobacter suis SNTW101c.</title>
        <authorList>
            <person name="Rimbara E."/>
            <person name="Suzuki M."/>
            <person name="Matsui H."/>
            <person name="Nakamura M."/>
            <person name="Mori S."/>
            <person name="Shibayama K."/>
        </authorList>
    </citation>
    <scope>NUCLEOTIDE SEQUENCE [LARGE SCALE GENOMIC DNA]</scope>
    <source>
        <strain evidence="1 2">SNTW101c</strain>
    </source>
</reference>
<dbReference type="Gene3D" id="3.10.310.30">
    <property type="match status" value="1"/>
</dbReference>
<proteinExistence type="predicted"/>
<protein>
    <submittedName>
        <fullName evidence="1">Phosphoesterase RecJ-like protein</fullName>
    </submittedName>
</protein>
<dbReference type="RefSeq" id="WP_006564843.1">
    <property type="nucleotide sequence ID" value="NZ_AP019774.1"/>
</dbReference>
<dbReference type="Proteomes" id="UP000317935">
    <property type="component" value="Chromosome"/>
</dbReference>